<dbReference type="Pfam" id="PF06280">
    <property type="entry name" value="fn3_5"/>
    <property type="match status" value="1"/>
</dbReference>
<evidence type="ECO:0000256" key="4">
    <source>
        <dbReference type="ARBA" id="ARBA00022670"/>
    </source>
</evidence>
<feature type="compositionally biased region" description="Low complexity" evidence="12">
    <location>
        <begin position="1961"/>
        <end position="1979"/>
    </location>
</feature>
<dbReference type="Gene3D" id="1.20.1270.90">
    <property type="entry name" value="AF1782-like"/>
    <property type="match status" value="1"/>
</dbReference>
<evidence type="ECO:0000256" key="8">
    <source>
        <dbReference type="ARBA" id="ARBA00022825"/>
    </source>
</evidence>
<keyword evidence="8 10" id="KW-0720">Serine protease</keyword>
<dbReference type="Pfam" id="PF00082">
    <property type="entry name" value="Peptidase_S8"/>
    <property type="match status" value="1"/>
</dbReference>
<feature type="compositionally biased region" description="Gly residues" evidence="12">
    <location>
        <begin position="1805"/>
        <end position="1820"/>
    </location>
</feature>
<dbReference type="GO" id="GO:0016020">
    <property type="term" value="C:membrane"/>
    <property type="evidence" value="ECO:0007669"/>
    <property type="project" value="InterPro"/>
</dbReference>
<dbReference type="GO" id="GO:0006508">
    <property type="term" value="P:proteolysis"/>
    <property type="evidence" value="ECO:0007669"/>
    <property type="project" value="UniProtKB-KW"/>
</dbReference>
<dbReference type="InterPro" id="IPR003137">
    <property type="entry name" value="PA_domain"/>
</dbReference>
<dbReference type="Pfam" id="PF02225">
    <property type="entry name" value="PA"/>
    <property type="match status" value="1"/>
</dbReference>
<dbReference type="PRINTS" id="PR00723">
    <property type="entry name" value="SUBTILISIN"/>
</dbReference>
<feature type="active site" description="Charge relay system" evidence="9 10">
    <location>
        <position position="215"/>
    </location>
</feature>
<dbReference type="InterPro" id="IPR034216">
    <property type="entry name" value="C5a_Peptidase"/>
</dbReference>
<dbReference type="NCBIfam" id="TIGR01167">
    <property type="entry name" value="LPXTG_anchor"/>
    <property type="match status" value="1"/>
</dbReference>
<feature type="compositionally biased region" description="Gly residues" evidence="12">
    <location>
        <begin position="1884"/>
        <end position="1900"/>
    </location>
</feature>
<evidence type="ECO:0000259" key="17">
    <source>
        <dbReference type="Pfam" id="PF06280"/>
    </source>
</evidence>
<accession>A0A5R8LUL0</accession>
<dbReference type="Gene3D" id="3.40.50.200">
    <property type="entry name" value="Peptidase S8/S53 domain"/>
    <property type="match status" value="1"/>
</dbReference>
<feature type="region of interest" description="Disordered" evidence="12">
    <location>
        <begin position="1804"/>
        <end position="1998"/>
    </location>
</feature>
<feature type="compositionally biased region" description="Gly residues" evidence="12">
    <location>
        <begin position="1914"/>
        <end position="1931"/>
    </location>
</feature>
<feature type="compositionally biased region" description="Low complexity" evidence="12">
    <location>
        <begin position="1821"/>
        <end position="1833"/>
    </location>
</feature>
<comment type="caution">
    <text evidence="18">The sequence shown here is derived from an EMBL/GenBank/DDBJ whole genome shotgun (WGS) entry which is preliminary data.</text>
</comment>
<feature type="chain" id="PRO_5038391610" evidence="14">
    <location>
        <begin position="23"/>
        <end position="2029"/>
    </location>
</feature>
<dbReference type="SUPFAM" id="SSF52025">
    <property type="entry name" value="PA domain"/>
    <property type="match status" value="1"/>
</dbReference>
<feature type="compositionally biased region" description="Basic and acidic residues" evidence="12">
    <location>
        <begin position="1934"/>
        <end position="1960"/>
    </location>
</feature>
<keyword evidence="2" id="KW-0134">Cell wall</keyword>
<proteinExistence type="inferred from homology"/>
<dbReference type="Gene3D" id="2.60.40.10">
    <property type="entry name" value="Immunoglobulins"/>
    <property type="match status" value="2"/>
</dbReference>
<sequence>MQSKKKGISIVLMSTVTLGALAILPVGEVQAKAAISQQAKATSTKKTATVAKQTATETTAAATNQAIATQLAAKGINYNRLNRVQQQDAYVDVIVQMSAAPASENGTLKTDYSSTAEIQQQSNKVIAAQASVKAAVQQVTQQAIGESYGYVVNGFTTKVRVSDIPKLEQIAGVKTVTLAKVYYPTDAKANSMANVQAVWSNYKYKGEGTVVSVIDTGIDPNHKDMRLSNAKTAKLSQSDVAKFTKTAKHGKYFTDKVPYGFNYADNNNTITDDTVDEQHGMHVAGIVGANGTGDDPTTSVVGVAPESQLLAMKVFTNSDTSATTGSSTLVSAIEDSAKLGADVLNMSLGSVSGNQTLQDPEIAAVKNANDSGTAAVISAGNNGASGSSTDGVNKDYFGLDDNETVGTPGTSRGATTVASAENTDVIGQAVTITDGSKLKLGPESIQLSSNDFTGSFNGKKFAVVKDSKGGLSTGAEADYANTDVKGKIAIVQRGVLPFTDKQKYAEAAGAAGLIIVNNDGTATPLTKISLTATFPTFGLSNVVGQKLVDWVTAHPDDSLNVKIALALLPNQEYTNDRMSSFTSYGPVSDLSFKPDITAPGGNIWSTQNNNSYTNLSGTSMASPFIAGSQALLKQAISNKKNSFYTQYQQLKGSTLTDFLKTIEMNTAAPINDVNHKNVIVSPRRQGAGLVDVKAAIDALEKNPSTVVSENGYPAVELKDFTSNSKTFKLTFTNRTKHQLTYQMDNNEDTNAVYTSATDQTDGTLYDKKIDGASIKPASTIVVPAGKSVSVAFNLTIPKNFDQQQFVEGFLNFKGSDGSRLNLPYMGFYGDWDNESIVDPLNGPAFDPTGKLSSAQVPNYATMPILSDRMFGYQFRGGLVKDAKGNYKIDPDAVALSTTEDAVYNKIAMQYYLLRNISQVKVQVLDSQGKLVTTLSTSTNQTKTYYDSNSGSWVYYHAPSWDGTYYNQQNGKIETVADGTYTYRLTGTPEGGNKPQTYDVKFKVDSKAPELRNLDLTQKTKNGKTQYYLTAEAKDDFSGLDVSGNAQTSVNQVTNIPTTFTTTGKTADGYTKVETALTDEQAKTIAAGDNAVEFSLYDNASNAGELTANVQKPGSTSYGLVLNDGGLTDKITSQADGYSATNDKEGTYSFSGTYPEPIYGTYTDAKGKQHDLTTSYDATKNSFSAKMTVSAGDYTTKVDLYSDKAHTHLIKHADVAVRLVAPTFTNLVINKGLDQTSETKIPVSGTVSADTTKVAISTDSGSVTATLDKNHKFTAEVPVSYGANSIEVTAVDADGNQTSEQKNITSTNDPDVLKNAVTFDNNVSFGSNQVTVGTSKYYDAKTGIATITGKVKHPTTTLQVDGKQVPIKSDQTFSFTLNLGKAGQKPFGVVVGDSTQNKTFQESLTFILDAVPPTLSLDQSTDKPIYTNDPAFKITGTATDNVNSLSLSIDGSNVYTSYDDVDLNSGQPGKLDINQSVQLLEGKNVLTVAATDSGNNVTTKKITVYYEPKKTLASPTVTPSTTAPAKSVTLTAKAAGTGETVKYSQDNGKTYQDVPAAGVNVTANGTFLFKSTDPYGNESSVVTYDLKNIQTVDPAQVQAAKTALQNLITQAQSKQVSETFTDASKQALTTAIQAAQKALSQSDASIDSLTAATTALQTAINQLATKLPADQQAALLNQLQSVKDLFGTDLGGLTDTATGKTFTADVDSLTQVAKAGTATADEIKADINQILNAALSQLANDITNATPATVASAKNPATGNSWASDVATALNTGKAASDPSSKMAQVQRLQALKTAVAAAVKAAEQGNGGSIGSNTGNGGSTGSNTGSGSSTGSNTGNGGSTGSNTGNGGSTGSNPGNGGSTGSNTGNGGSTGSNSGNGSSTGSNTGNGGSTGSDTGNGGSTGSDTGSGSSTGSNTGNGGSAGSNTGNGGSTGTGTEKDSSTVKDHGQDSDTKSDDTTKDTENPTPTTGSSDTTSSTASNSENQSNGTSSATNKMPGTGEQQNGVLAFVGTLMLGLAGILRFAYKRMHQNE</sequence>
<dbReference type="InterPro" id="IPR046450">
    <property type="entry name" value="PA_dom_sf"/>
</dbReference>
<evidence type="ECO:0000256" key="12">
    <source>
        <dbReference type="SAM" id="MobiDB-lite"/>
    </source>
</evidence>
<protein>
    <submittedName>
        <fullName evidence="18">LPXTG cell wall anchor domain-containing protein</fullName>
    </submittedName>
</protein>
<dbReference type="Gene3D" id="3.50.30.30">
    <property type="match status" value="1"/>
</dbReference>
<dbReference type="InterPro" id="IPR036852">
    <property type="entry name" value="Peptidase_S8/S53_dom_sf"/>
</dbReference>
<gene>
    <name evidence="18" type="ORF">FEI14_09695</name>
</gene>
<evidence type="ECO:0000313" key="18">
    <source>
        <dbReference type="EMBL" id="TLF40916.1"/>
    </source>
</evidence>
<keyword evidence="3" id="KW-0964">Secreted</keyword>
<feature type="compositionally biased region" description="Gly residues" evidence="12">
    <location>
        <begin position="1834"/>
        <end position="1870"/>
    </location>
</feature>
<feature type="signal peptide" evidence="14">
    <location>
        <begin position="1"/>
        <end position="22"/>
    </location>
</feature>
<dbReference type="PROSITE" id="PS00137">
    <property type="entry name" value="SUBTILASE_HIS"/>
    <property type="match status" value="1"/>
</dbReference>
<organism evidence="18 19">
    <name type="scientific">Lacticaseibacillus zeae</name>
    <name type="common">Lactobacillus zeae</name>
    <dbReference type="NCBI Taxonomy" id="57037"/>
    <lineage>
        <taxon>Bacteria</taxon>
        <taxon>Bacillati</taxon>
        <taxon>Bacillota</taxon>
        <taxon>Bacilli</taxon>
        <taxon>Lactobacillales</taxon>
        <taxon>Lactobacillaceae</taxon>
        <taxon>Lacticaseibacillus</taxon>
    </lineage>
</organism>
<dbReference type="SUPFAM" id="SSF52743">
    <property type="entry name" value="Subtilisin-like"/>
    <property type="match status" value="1"/>
</dbReference>
<evidence type="ECO:0000256" key="13">
    <source>
        <dbReference type="SAM" id="Phobius"/>
    </source>
</evidence>
<evidence type="ECO:0000256" key="5">
    <source>
        <dbReference type="ARBA" id="ARBA00022729"/>
    </source>
</evidence>
<dbReference type="PROSITE" id="PS00136">
    <property type="entry name" value="SUBTILASE_ASP"/>
    <property type="match status" value="1"/>
</dbReference>
<evidence type="ECO:0000259" key="16">
    <source>
        <dbReference type="Pfam" id="PF02225"/>
    </source>
</evidence>
<evidence type="ECO:0000259" key="15">
    <source>
        <dbReference type="Pfam" id="PF00082"/>
    </source>
</evidence>
<name>A0A5R8LUL0_LACZE</name>
<evidence type="ECO:0000256" key="11">
    <source>
        <dbReference type="RuleBase" id="RU003355"/>
    </source>
</evidence>
<dbReference type="Gene3D" id="2.60.40.4070">
    <property type="match status" value="1"/>
</dbReference>
<feature type="domain" description="PA" evidence="16">
    <location>
        <begin position="470"/>
        <end position="547"/>
    </location>
</feature>
<feature type="active site" description="Charge relay system" evidence="9 10">
    <location>
        <position position="279"/>
    </location>
</feature>
<feature type="compositionally biased region" description="Low complexity" evidence="12">
    <location>
        <begin position="1871"/>
        <end position="1883"/>
    </location>
</feature>
<dbReference type="InterPro" id="IPR050131">
    <property type="entry name" value="Peptidase_S8_subtilisin-like"/>
</dbReference>
<dbReference type="RefSeq" id="WP_138117987.1">
    <property type="nucleotide sequence ID" value="NZ_CP074379.1"/>
</dbReference>
<dbReference type="InterPro" id="IPR000209">
    <property type="entry name" value="Peptidase_S8/S53_dom"/>
</dbReference>
<dbReference type="CDD" id="cd07475">
    <property type="entry name" value="Peptidases_S8_C5a_Peptidase"/>
    <property type="match status" value="1"/>
</dbReference>
<reference evidence="18 19" key="1">
    <citation type="submission" date="2019-05" db="EMBL/GenBank/DDBJ databases">
        <title>Genome-based reclassification of Lactobacillus casei as Lactobacillus casei subsp. casei. subsp.nov., description of Lactobacillus casei subsp. zeae subsp. nov., and emended description of Lactobacillus casei.</title>
        <authorList>
            <person name="Huang C.-H."/>
        </authorList>
    </citation>
    <scope>NUCLEOTIDE SEQUENCE [LARGE SCALE GENOMIC DNA]</scope>
    <source>
        <strain evidence="18 19">CRBIP24.58</strain>
    </source>
</reference>
<evidence type="ECO:0000256" key="2">
    <source>
        <dbReference type="ARBA" id="ARBA00022512"/>
    </source>
</evidence>
<keyword evidence="5 14" id="KW-0732">Signal</keyword>
<evidence type="ECO:0000256" key="14">
    <source>
        <dbReference type="SAM" id="SignalP"/>
    </source>
</evidence>
<dbReference type="InterPro" id="IPR013783">
    <property type="entry name" value="Ig-like_fold"/>
</dbReference>
<keyword evidence="13" id="KW-1133">Transmembrane helix</keyword>
<evidence type="ECO:0000256" key="10">
    <source>
        <dbReference type="PROSITE-ProRule" id="PRU01240"/>
    </source>
</evidence>
<evidence type="ECO:0000256" key="6">
    <source>
        <dbReference type="ARBA" id="ARBA00022737"/>
    </source>
</evidence>
<dbReference type="InterPro" id="IPR022398">
    <property type="entry name" value="Peptidase_S8_His-AS"/>
</dbReference>
<keyword evidence="13" id="KW-0472">Membrane</keyword>
<evidence type="ECO:0000256" key="3">
    <source>
        <dbReference type="ARBA" id="ARBA00022525"/>
    </source>
</evidence>
<evidence type="ECO:0000313" key="19">
    <source>
        <dbReference type="Proteomes" id="UP000307781"/>
    </source>
</evidence>
<dbReference type="InterPro" id="IPR023827">
    <property type="entry name" value="Peptidase_S8_Asp-AS"/>
</dbReference>
<dbReference type="PROSITE" id="PS00138">
    <property type="entry name" value="SUBTILASE_SER"/>
    <property type="match status" value="1"/>
</dbReference>
<feature type="transmembrane region" description="Helical" evidence="13">
    <location>
        <begin position="2002"/>
        <end position="2022"/>
    </location>
</feature>
<keyword evidence="4 10" id="KW-0645">Protease</keyword>
<keyword evidence="6" id="KW-0677">Repeat</keyword>
<dbReference type="InterPro" id="IPR015500">
    <property type="entry name" value="Peptidase_S8_subtilisin-rel"/>
</dbReference>
<feature type="domain" description="Peptidase S8/S53" evidence="15">
    <location>
        <begin position="206"/>
        <end position="688"/>
    </location>
</feature>
<evidence type="ECO:0000256" key="1">
    <source>
        <dbReference type="ARBA" id="ARBA00011073"/>
    </source>
</evidence>
<dbReference type="InterPro" id="IPR010435">
    <property type="entry name" value="C5a/SBT2-like_Fn3"/>
</dbReference>
<feature type="active site" description="Charge relay system" evidence="9 10">
    <location>
        <position position="619"/>
    </location>
</feature>
<feature type="compositionally biased region" description="Low complexity" evidence="12">
    <location>
        <begin position="1901"/>
        <end position="1913"/>
    </location>
</feature>
<dbReference type="InterPro" id="IPR023828">
    <property type="entry name" value="Peptidase_S8_Ser-AS"/>
</dbReference>
<dbReference type="EMBL" id="VBWN01000006">
    <property type="protein sequence ID" value="TLF40916.1"/>
    <property type="molecule type" value="Genomic_DNA"/>
</dbReference>
<keyword evidence="13" id="KW-0812">Transmembrane</keyword>
<feature type="compositionally biased region" description="Polar residues" evidence="12">
    <location>
        <begin position="1980"/>
        <end position="1998"/>
    </location>
</feature>
<evidence type="ECO:0000256" key="7">
    <source>
        <dbReference type="ARBA" id="ARBA00022801"/>
    </source>
</evidence>
<dbReference type="Gene3D" id="2.60.40.1710">
    <property type="entry name" value="Subtilisin-like superfamily"/>
    <property type="match status" value="1"/>
</dbReference>
<dbReference type="PANTHER" id="PTHR43806:SF11">
    <property type="entry name" value="CEREVISIN-RELATED"/>
    <property type="match status" value="1"/>
</dbReference>
<evidence type="ECO:0000256" key="9">
    <source>
        <dbReference type="PIRSR" id="PIRSR615500-1"/>
    </source>
</evidence>
<dbReference type="Proteomes" id="UP000307781">
    <property type="component" value="Unassembled WGS sequence"/>
</dbReference>
<dbReference type="PANTHER" id="PTHR43806">
    <property type="entry name" value="PEPTIDASE S8"/>
    <property type="match status" value="1"/>
</dbReference>
<dbReference type="PROSITE" id="PS51892">
    <property type="entry name" value="SUBTILASE"/>
    <property type="match status" value="1"/>
</dbReference>
<feature type="domain" description="C5a peptidase/Subtilisin-like protease SBT2-like Fn3-like" evidence="17">
    <location>
        <begin position="715"/>
        <end position="825"/>
    </location>
</feature>
<comment type="similarity">
    <text evidence="1 10 11">Belongs to the peptidase S8 family.</text>
</comment>
<keyword evidence="7 10" id="KW-0378">Hydrolase</keyword>
<dbReference type="GO" id="GO:0004252">
    <property type="term" value="F:serine-type endopeptidase activity"/>
    <property type="evidence" value="ECO:0007669"/>
    <property type="project" value="UniProtKB-UniRule"/>
</dbReference>